<proteinExistence type="predicted"/>
<feature type="chain" id="PRO_5005809819" description="Lipoprotein" evidence="1">
    <location>
        <begin position="17"/>
        <end position="128"/>
    </location>
</feature>
<sequence length="128" mass="13378">MKIALPMALGLIVALAGCDRLASLSSAVTSPFRGGGGLRGTPTTIDGMQFRTRIRADDDDPRAFTAVTPVGQNFGLAVEAGRTQAIAFCLERFGGSDIAWFVGPDRPLGQIAVDQRGAIVLSGQCVTR</sequence>
<name>A0A0M7B624_9RHOB</name>
<feature type="signal peptide" evidence="1">
    <location>
        <begin position="1"/>
        <end position="16"/>
    </location>
</feature>
<evidence type="ECO:0008006" key="4">
    <source>
        <dbReference type="Google" id="ProtNLM"/>
    </source>
</evidence>
<dbReference type="PROSITE" id="PS51257">
    <property type="entry name" value="PROKAR_LIPOPROTEIN"/>
    <property type="match status" value="1"/>
</dbReference>
<dbReference type="Proteomes" id="UP000049455">
    <property type="component" value="Unassembled WGS sequence"/>
</dbReference>
<protein>
    <recommendedName>
        <fullName evidence="4">Lipoprotein</fullName>
    </recommendedName>
</protein>
<dbReference type="RefSeq" id="WP_055662591.1">
    <property type="nucleotide sequence ID" value="NZ_CYPR01000055.1"/>
</dbReference>
<dbReference type="EMBL" id="CYPR01000055">
    <property type="protein sequence ID" value="CUH32517.1"/>
    <property type="molecule type" value="Genomic_DNA"/>
</dbReference>
<keyword evidence="3" id="KW-1185">Reference proteome</keyword>
<organism evidence="2 3">
    <name type="scientific">Jannaschia seosinensis</name>
    <dbReference type="NCBI Taxonomy" id="313367"/>
    <lineage>
        <taxon>Bacteria</taxon>
        <taxon>Pseudomonadati</taxon>
        <taxon>Pseudomonadota</taxon>
        <taxon>Alphaproteobacteria</taxon>
        <taxon>Rhodobacterales</taxon>
        <taxon>Roseobacteraceae</taxon>
        <taxon>Jannaschia</taxon>
    </lineage>
</organism>
<accession>A0A0M7B624</accession>
<dbReference type="STRING" id="313367.JSE7799_00942"/>
<dbReference type="OrthoDB" id="7659281at2"/>
<evidence type="ECO:0000313" key="2">
    <source>
        <dbReference type="EMBL" id="CUH32517.1"/>
    </source>
</evidence>
<dbReference type="AlphaFoldDB" id="A0A0M7B624"/>
<evidence type="ECO:0000313" key="3">
    <source>
        <dbReference type="Proteomes" id="UP000049455"/>
    </source>
</evidence>
<keyword evidence="1" id="KW-0732">Signal</keyword>
<evidence type="ECO:0000256" key="1">
    <source>
        <dbReference type="SAM" id="SignalP"/>
    </source>
</evidence>
<reference evidence="2 3" key="1">
    <citation type="submission" date="2015-09" db="EMBL/GenBank/DDBJ databases">
        <authorList>
            <person name="Jackson K.R."/>
            <person name="Lunt B.L."/>
            <person name="Fisher J.N.B."/>
            <person name="Gardner A.V."/>
            <person name="Bailey M.E."/>
            <person name="Deus L.M."/>
            <person name="Earl A.S."/>
            <person name="Gibby P.D."/>
            <person name="Hartmann K.A."/>
            <person name="Liu J.E."/>
            <person name="Manci A.M."/>
            <person name="Nielsen D.A."/>
            <person name="Solomon M.B."/>
            <person name="Breakwell D.P."/>
            <person name="Burnett S.H."/>
            <person name="Grose J.H."/>
        </authorList>
    </citation>
    <scope>NUCLEOTIDE SEQUENCE [LARGE SCALE GENOMIC DNA]</scope>
    <source>
        <strain evidence="2 3">CECT 7799</strain>
    </source>
</reference>
<gene>
    <name evidence="2" type="ORF">JSE7799_00942</name>
</gene>